<keyword evidence="7 9" id="KW-0472">Membrane</keyword>
<dbReference type="PANTHER" id="PTHR23137:SF36">
    <property type="entry name" value="VESICLE TRANSPORT PROTEIN SFT2C"/>
    <property type="match status" value="1"/>
</dbReference>
<keyword evidence="6 9" id="KW-1133">Transmembrane helix</keyword>
<dbReference type="Proteomes" id="UP000824782">
    <property type="component" value="Unassembled WGS sequence"/>
</dbReference>
<keyword evidence="3 9" id="KW-0813">Transport</keyword>
<dbReference type="GO" id="GO:0012505">
    <property type="term" value="C:endomembrane system"/>
    <property type="evidence" value="ECO:0007669"/>
    <property type="project" value="UniProtKB-ARBA"/>
</dbReference>
<evidence type="ECO:0000313" key="12">
    <source>
        <dbReference type="Proteomes" id="UP000824782"/>
    </source>
</evidence>
<name>A0AAV6ZI11_ENGPU</name>
<evidence type="ECO:0000256" key="3">
    <source>
        <dbReference type="ARBA" id="ARBA00022448"/>
    </source>
</evidence>
<evidence type="ECO:0000256" key="7">
    <source>
        <dbReference type="ARBA" id="ARBA00023136"/>
    </source>
</evidence>
<keyword evidence="4 9" id="KW-0812">Transmembrane</keyword>
<dbReference type="Pfam" id="PF04178">
    <property type="entry name" value="Got1"/>
    <property type="match status" value="1"/>
</dbReference>
<comment type="caution">
    <text evidence="11">The sequence shown here is derived from an EMBL/GenBank/DDBJ whole genome shotgun (WGS) entry which is preliminary data.</text>
</comment>
<reference evidence="11" key="1">
    <citation type="thesis" date="2020" institute="ProQuest LLC" country="789 East Eisenhower Parkway, Ann Arbor, MI, USA">
        <title>Comparative Genomics and Chromosome Evolution.</title>
        <authorList>
            <person name="Mudd A.B."/>
        </authorList>
    </citation>
    <scope>NUCLEOTIDE SEQUENCE</scope>
    <source>
        <strain evidence="11">237g6f4</strain>
        <tissue evidence="11">Blood</tissue>
    </source>
</reference>
<dbReference type="GO" id="GO:0015031">
    <property type="term" value="P:protein transport"/>
    <property type="evidence" value="ECO:0007669"/>
    <property type="project" value="UniProtKB-KW"/>
</dbReference>
<feature type="transmembrane region" description="Helical" evidence="9">
    <location>
        <begin position="157"/>
        <end position="176"/>
    </location>
</feature>
<keyword evidence="12" id="KW-1185">Reference proteome</keyword>
<accession>A0AAV6ZI11</accession>
<evidence type="ECO:0000256" key="6">
    <source>
        <dbReference type="ARBA" id="ARBA00022989"/>
    </source>
</evidence>
<keyword evidence="5 9" id="KW-0653">Protein transport</keyword>
<evidence type="ECO:0000256" key="2">
    <source>
        <dbReference type="ARBA" id="ARBA00004141"/>
    </source>
</evidence>
<evidence type="ECO:0000256" key="1">
    <source>
        <dbReference type="ARBA" id="ARBA00003566"/>
    </source>
</evidence>
<gene>
    <name evidence="11" type="ORF">GDO81_029354</name>
</gene>
<evidence type="ECO:0000313" key="11">
    <source>
        <dbReference type="EMBL" id="KAG8546995.1"/>
    </source>
</evidence>
<evidence type="ECO:0000256" key="9">
    <source>
        <dbReference type="RuleBase" id="RU363111"/>
    </source>
</evidence>
<dbReference type="GO" id="GO:0016192">
    <property type="term" value="P:vesicle-mediated transport"/>
    <property type="evidence" value="ECO:0007669"/>
    <property type="project" value="InterPro"/>
</dbReference>
<sequence>MADLGRQLQEYVAQNKAGASGSSPASSPGDRQGSEPGWRAWFSPPSGGLSWSWSAMDPDPFLPGMSGTQRLMAAGLCAGMAALCFALAGLYVPLLLLRARKFAMLWSMGSLLGLCTAALLRGPSRLLREPDPWAFFYLVALGGTLYAALGFRSTPLTLLGAAAQIITGAALLMGLLPGGAAGRRYISAVCGSLMKKGVSKALPV</sequence>
<proteinExistence type="inferred from homology"/>
<comment type="subcellular location">
    <subcellularLocation>
        <location evidence="2 9">Membrane</location>
        <topology evidence="2 9">Multi-pass membrane protein</topology>
    </subcellularLocation>
</comment>
<dbReference type="PANTHER" id="PTHR23137">
    <property type="entry name" value="VESICLE TRANSPORT PROTEIN-RELATED"/>
    <property type="match status" value="1"/>
</dbReference>
<comment type="function">
    <text evidence="1 9">May be involved in fusion of retrograde transport vesicles derived from an endocytic compartment with the Golgi complex.</text>
</comment>
<dbReference type="EMBL" id="WNYA01000869">
    <property type="protein sequence ID" value="KAG8546995.1"/>
    <property type="molecule type" value="Genomic_DNA"/>
</dbReference>
<organism evidence="11 12">
    <name type="scientific">Engystomops pustulosus</name>
    <name type="common">Tungara frog</name>
    <name type="synonym">Physalaemus pustulosus</name>
    <dbReference type="NCBI Taxonomy" id="76066"/>
    <lineage>
        <taxon>Eukaryota</taxon>
        <taxon>Metazoa</taxon>
        <taxon>Chordata</taxon>
        <taxon>Craniata</taxon>
        <taxon>Vertebrata</taxon>
        <taxon>Euteleostomi</taxon>
        <taxon>Amphibia</taxon>
        <taxon>Batrachia</taxon>
        <taxon>Anura</taxon>
        <taxon>Neobatrachia</taxon>
        <taxon>Hyloidea</taxon>
        <taxon>Leptodactylidae</taxon>
        <taxon>Leiuperinae</taxon>
        <taxon>Engystomops</taxon>
    </lineage>
</organism>
<evidence type="ECO:0000256" key="10">
    <source>
        <dbReference type="SAM" id="MobiDB-lite"/>
    </source>
</evidence>
<feature type="region of interest" description="Disordered" evidence="10">
    <location>
        <begin position="14"/>
        <end position="37"/>
    </location>
</feature>
<dbReference type="AlphaFoldDB" id="A0AAV6ZI11"/>
<feature type="transmembrane region" description="Helical" evidence="9">
    <location>
        <begin position="102"/>
        <end position="120"/>
    </location>
</feature>
<evidence type="ECO:0000256" key="8">
    <source>
        <dbReference type="ARBA" id="ARBA00025800"/>
    </source>
</evidence>
<dbReference type="InterPro" id="IPR011691">
    <property type="entry name" value="Vesicle_transpt_SFT2"/>
</dbReference>
<evidence type="ECO:0000256" key="5">
    <source>
        <dbReference type="ARBA" id="ARBA00022927"/>
    </source>
</evidence>
<feature type="transmembrane region" description="Helical" evidence="9">
    <location>
        <begin position="132"/>
        <end position="151"/>
    </location>
</feature>
<dbReference type="InterPro" id="IPR007305">
    <property type="entry name" value="Vesicle_transpt_Got1/SFT2"/>
</dbReference>
<evidence type="ECO:0000256" key="4">
    <source>
        <dbReference type="ARBA" id="ARBA00022692"/>
    </source>
</evidence>
<comment type="similarity">
    <text evidence="8 9">Belongs to the SFT2 family.</text>
</comment>
<feature type="transmembrane region" description="Helical" evidence="9">
    <location>
        <begin position="71"/>
        <end position="96"/>
    </location>
</feature>
<dbReference type="GO" id="GO:0005737">
    <property type="term" value="C:cytoplasm"/>
    <property type="evidence" value="ECO:0007669"/>
    <property type="project" value="UniProtKB-ARBA"/>
</dbReference>
<feature type="compositionally biased region" description="Low complexity" evidence="10">
    <location>
        <begin position="17"/>
        <end position="29"/>
    </location>
</feature>
<protein>
    <recommendedName>
        <fullName evidence="9">Vesicle transport protein</fullName>
    </recommendedName>
</protein>
<dbReference type="GO" id="GO:0016020">
    <property type="term" value="C:membrane"/>
    <property type="evidence" value="ECO:0007669"/>
    <property type="project" value="UniProtKB-SubCell"/>
</dbReference>